<protein>
    <submittedName>
        <fullName evidence="2">Uncharacterized protein</fullName>
    </submittedName>
</protein>
<feature type="compositionally biased region" description="Basic and acidic residues" evidence="1">
    <location>
        <begin position="282"/>
        <end position="293"/>
    </location>
</feature>
<proteinExistence type="predicted"/>
<sequence length="293" mass="32507">MVLHKNKWDKKASKLHEKKLAQKDSKAVAEEKEKTVARAAAREGSRANHVAPATSSVPLEAAKWPAPGGVQGETATSATPTAAEGEAREATSQSGSESEEGAETSRYGRRKKIASNAWRYEEPEPEPGEEPEEAEPEPDYVSMTREKFHSIEEKEQEREEIIDIWDEDVSARRGRSDLDFGPKGNVVKVNRGDFKDVNEKIAKQATADRFRQRFATRKPSAKSKDEGINFNNPEDELDALIGNMDIKVKPLGKSTETAESSKDTASKEMNASSTKKKAGTQHLDDEWLDDILR</sequence>
<feature type="compositionally biased region" description="Basic and acidic residues" evidence="1">
    <location>
        <begin position="9"/>
        <end position="46"/>
    </location>
</feature>
<accession>A0AAV9XI90</accession>
<evidence type="ECO:0000313" key="3">
    <source>
        <dbReference type="Proteomes" id="UP001365542"/>
    </source>
</evidence>
<evidence type="ECO:0000313" key="2">
    <source>
        <dbReference type="EMBL" id="KAK6541639.1"/>
    </source>
</evidence>
<evidence type="ECO:0000256" key="1">
    <source>
        <dbReference type="SAM" id="MobiDB-lite"/>
    </source>
</evidence>
<feature type="compositionally biased region" description="Acidic residues" evidence="1">
    <location>
        <begin position="123"/>
        <end position="138"/>
    </location>
</feature>
<feature type="region of interest" description="Disordered" evidence="1">
    <location>
        <begin position="1"/>
        <end position="159"/>
    </location>
</feature>
<feature type="compositionally biased region" description="Basic and acidic residues" evidence="1">
    <location>
        <begin position="144"/>
        <end position="159"/>
    </location>
</feature>
<comment type="caution">
    <text evidence="2">The sequence shown here is derived from an EMBL/GenBank/DDBJ whole genome shotgun (WGS) entry which is preliminary data.</text>
</comment>
<reference evidence="2 3" key="1">
    <citation type="submission" date="2019-10" db="EMBL/GenBank/DDBJ databases">
        <authorList>
            <person name="Palmer J.M."/>
        </authorList>
    </citation>
    <scope>NUCLEOTIDE SEQUENCE [LARGE SCALE GENOMIC DNA]</scope>
    <source>
        <strain evidence="2 3">TWF694</strain>
    </source>
</reference>
<feature type="compositionally biased region" description="Low complexity" evidence="1">
    <location>
        <begin position="73"/>
        <end position="96"/>
    </location>
</feature>
<keyword evidence="3" id="KW-1185">Reference proteome</keyword>
<dbReference type="AlphaFoldDB" id="A0AAV9XI90"/>
<feature type="region of interest" description="Disordered" evidence="1">
    <location>
        <begin position="215"/>
        <end position="235"/>
    </location>
</feature>
<name>A0AAV9XI90_9PEZI</name>
<organism evidence="2 3">
    <name type="scientific">Orbilia ellipsospora</name>
    <dbReference type="NCBI Taxonomy" id="2528407"/>
    <lineage>
        <taxon>Eukaryota</taxon>
        <taxon>Fungi</taxon>
        <taxon>Dikarya</taxon>
        <taxon>Ascomycota</taxon>
        <taxon>Pezizomycotina</taxon>
        <taxon>Orbiliomycetes</taxon>
        <taxon>Orbiliales</taxon>
        <taxon>Orbiliaceae</taxon>
        <taxon>Orbilia</taxon>
    </lineage>
</organism>
<dbReference type="Proteomes" id="UP001365542">
    <property type="component" value="Unassembled WGS sequence"/>
</dbReference>
<dbReference type="EMBL" id="JAVHJO010000003">
    <property type="protein sequence ID" value="KAK6541639.1"/>
    <property type="molecule type" value="Genomic_DNA"/>
</dbReference>
<gene>
    <name evidence="2" type="ORF">TWF694_007438</name>
</gene>
<feature type="region of interest" description="Disordered" evidence="1">
    <location>
        <begin position="249"/>
        <end position="293"/>
    </location>
</feature>